<dbReference type="Proteomes" id="UP000706124">
    <property type="component" value="Unassembled WGS sequence"/>
</dbReference>
<evidence type="ECO:0000256" key="1">
    <source>
        <dbReference type="ARBA" id="ARBA00001936"/>
    </source>
</evidence>
<evidence type="ECO:0000256" key="8">
    <source>
        <dbReference type="PIRSR" id="PIRSR604808-3"/>
    </source>
</evidence>
<dbReference type="PROSITE" id="PS00728">
    <property type="entry name" value="AP_NUCLEASE_F1_3"/>
    <property type="match status" value="1"/>
</dbReference>
<dbReference type="AlphaFoldDB" id="A0A9P7MIE7"/>
<evidence type="ECO:0000256" key="3">
    <source>
        <dbReference type="ARBA" id="ARBA00022723"/>
    </source>
</evidence>
<feature type="region of interest" description="Disordered" evidence="9">
    <location>
        <begin position="491"/>
        <end position="510"/>
    </location>
</feature>
<feature type="binding site" evidence="7">
    <location>
        <position position="314"/>
    </location>
    <ligand>
        <name>Mg(2+)</name>
        <dbReference type="ChEBI" id="CHEBI:18420"/>
        <label>1</label>
    </ligand>
</feature>
<dbReference type="InterPro" id="IPR005135">
    <property type="entry name" value="Endo/exonuclease/phosphatase"/>
</dbReference>
<dbReference type="EMBL" id="SRPO01000023">
    <property type="protein sequence ID" value="KAG5947678.1"/>
    <property type="molecule type" value="Genomic_DNA"/>
</dbReference>
<feature type="region of interest" description="Disordered" evidence="9">
    <location>
        <begin position="386"/>
        <end position="484"/>
    </location>
</feature>
<dbReference type="GO" id="GO:0005634">
    <property type="term" value="C:nucleus"/>
    <property type="evidence" value="ECO:0007669"/>
    <property type="project" value="TreeGrafter"/>
</dbReference>
<feature type="site" description="Interaction with DNA substrate" evidence="8">
    <location>
        <position position="314"/>
    </location>
</feature>
<keyword evidence="12" id="KW-1185">Reference proteome</keyword>
<dbReference type="GO" id="GO:0008311">
    <property type="term" value="F:double-stranded DNA 3'-5' DNA exonuclease activity"/>
    <property type="evidence" value="ECO:0007669"/>
    <property type="project" value="TreeGrafter"/>
</dbReference>
<organism evidence="11 12">
    <name type="scientific">Claviceps pazoutovae</name>
    <dbReference type="NCBI Taxonomy" id="1649127"/>
    <lineage>
        <taxon>Eukaryota</taxon>
        <taxon>Fungi</taxon>
        <taxon>Dikarya</taxon>
        <taxon>Ascomycota</taxon>
        <taxon>Pezizomycotina</taxon>
        <taxon>Sordariomycetes</taxon>
        <taxon>Hypocreomycetidae</taxon>
        <taxon>Hypocreales</taxon>
        <taxon>Clavicipitaceae</taxon>
        <taxon>Claviceps</taxon>
    </lineage>
</organism>
<feature type="compositionally biased region" description="Low complexity" evidence="9">
    <location>
        <begin position="517"/>
        <end position="528"/>
    </location>
</feature>
<feature type="compositionally biased region" description="Polar residues" evidence="9">
    <location>
        <begin position="493"/>
        <end position="510"/>
    </location>
</feature>
<accession>A0A9P7MIE7</accession>
<evidence type="ECO:0000313" key="12">
    <source>
        <dbReference type="Proteomes" id="UP000706124"/>
    </source>
</evidence>
<feature type="binding site" evidence="7">
    <location>
        <position position="45"/>
    </location>
    <ligand>
        <name>Mg(2+)</name>
        <dbReference type="ChEBI" id="CHEBI:18420"/>
        <label>1</label>
    </ligand>
</feature>
<comment type="similarity">
    <text evidence="2">Belongs to the DNA repair enzymes AP/ExoA family.</text>
</comment>
<dbReference type="SUPFAM" id="SSF56219">
    <property type="entry name" value="DNase I-like"/>
    <property type="match status" value="1"/>
</dbReference>
<feature type="compositionally biased region" description="Polar residues" evidence="9">
    <location>
        <begin position="472"/>
        <end position="484"/>
    </location>
</feature>
<dbReference type="GO" id="GO:0006284">
    <property type="term" value="P:base-excision repair"/>
    <property type="evidence" value="ECO:0007669"/>
    <property type="project" value="TreeGrafter"/>
</dbReference>
<dbReference type="PANTHER" id="PTHR22748">
    <property type="entry name" value="AP ENDONUCLEASE"/>
    <property type="match status" value="1"/>
</dbReference>
<dbReference type="InterPro" id="IPR020848">
    <property type="entry name" value="AP_endonuclease_F1_CS"/>
</dbReference>
<feature type="site" description="Important for catalytic activity" evidence="8">
    <location>
        <position position="288"/>
    </location>
</feature>
<comment type="cofactor">
    <cofactor evidence="7">
        <name>Mg(2+)</name>
        <dbReference type="ChEBI" id="CHEBI:18420"/>
    </cofactor>
    <cofactor evidence="7">
        <name>Mn(2+)</name>
        <dbReference type="ChEBI" id="CHEBI:29035"/>
    </cofactor>
    <text evidence="7">Probably binds two magnesium or manganese ions per subunit.</text>
</comment>
<feature type="compositionally biased region" description="Polar residues" evidence="9">
    <location>
        <begin position="539"/>
        <end position="557"/>
    </location>
</feature>
<dbReference type="Gene3D" id="3.60.10.10">
    <property type="entry name" value="Endonuclease/exonuclease/phosphatase"/>
    <property type="match status" value="1"/>
</dbReference>
<dbReference type="InterPro" id="IPR036691">
    <property type="entry name" value="Endo/exonu/phosph_ase_sf"/>
</dbReference>
<keyword evidence="4" id="KW-0378">Hydrolase</keyword>
<feature type="binding site" evidence="7">
    <location>
        <position position="313"/>
    </location>
    <ligand>
        <name>Mg(2+)</name>
        <dbReference type="ChEBI" id="CHEBI:18420"/>
        <label>1</label>
    </ligand>
</feature>
<feature type="binding site" evidence="7">
    <location>
        <position position="196"/>
    </location>
    <ligand>
        <name>Mg(2+)</name>
        <dbReference type="ChEBI" id="CHEBI:18420"/>
        <label>1</label>
    </ligand>
</feature>
<protein>
    <recommendedName>
        <fullName evidence="10">Endonuclease/exonuclease/phosphatase domain-containing protein</fullName>
    </recommendedName>
</protein>
<dbReference type="OrthoDB" id="391817at2759"/>
<dbReference type="GO" id="GO:0008081">
    <property type="term" value="F:phosphoric diester hydrolase activity"/>
    <property type="evidence" value="ECO:0007669"/>
    <property type="project" value="TreeGrafter"/>
</dbReference>
<evidence type="ECO:0000256" key="6">
    <source>
        <dbReference type="PIRSR" id="PIRSR604808-1"/>
    </source>
</evidence>
<evidence type="ECO:0000256" key="9">
    <source>
        <dbReference type="SAM" id="MobiDB-lite"/>
    </source>
</evidence>
<comment type="cofactor">
    <cofactor evidence="1">
        <name>Mn(2+)</name>
        <dbReference type="ChEBI" id="CHEBI:29035"/>
    </cofactor>
</comment>
<feature type="active site" evidence="6">
    <location>
        <position position="157"/>
    </location>
</feature>
<keyword evidence="5 7" id="KW-0460">Magnesium</keyword>
<keyword evidence="7" id="KW-0464">Manganese</keyword>
<evidence type="ECO:0000313" key="11">
    <source>
        <dbReference type="EMBL" id="KAG5947678.1"/>
    </source>
</evidence>
<dbReference type="CDD" id="cd09088">
    <property type="entry name" value="Ape2-like_AP-endo"/>
    <property type="match status" value="1"/>
</dbReference>
<dbReference type="GO" id="GO:0003677">
    <property type="term" value="F:DNA binding"/>
    <property type="evidence" value="ECO:0007669"/>
    <property type="project" value="InterPro"/>
</dbReference>
<dbReference type="PANTHER" id="PTHR22748:SF4">
    <property type="entry name" value="DNA-(APURINIC OR APYRIMIDINIC SITE) ENDONUCLEASE 2"/>
    <property type="match status" value="1"/>
</dbReference>
<dbReference type="GO" id="GO:0003906">
    <property type="term" value="F:DNA-(apurinic or apyrimidinic site) endonuclease activity"/>
    <property type="evidence" value="ECO:0007669"/>
    <property type="project" value="TreeGrafter"/>
</dbReference>
<evidence type="ECO:0000256" key="4">
    <source>
        <dbReference type="ARBA" id="ARBA00022801"/>
    </source>
</evidence>
<dbReference type="Pfam" id="PF03372">
    <property type="entry name" value="Exo_endo_phos"/>
    <property type="match status" value="1"/>
</dbReference>
<gene>
    <name evidence="11" type="ORF">E4U60_002764</name>
</gene>
<evidence type="ECO:0000256" key="5">
    <source>
        <dbReference type="ARBA" id="ARBA00022842"/>
    </source>
</evidence>
<evidence type="ECO:0000256" key="7">
    <source>
        <dbReference type="PIRSR" id="PIRSR604808-2"/>
    </source>
</evidence>
<dbReference type="InterPro" id="IPR004808">
    <property type="entry name" value="AP_endonuc_1"/>
</dbReference>
<feature type="domain" description="Endonuclease/exonuclease/phosphatase" evidence="10">
    <location>
        <begin position="8"/>
        <end position="314"/>
    </location>
</feature>
<name>A0A9P7MIE7_9HYPO</name>
<feature type="binding site" evidence="7">
    <location>
        <position position="198"/>
    </location>
    <ligand>
        <name>Mg(2+)</name>
        <dbReference type="ChEBI" id="CHEBI:18420"/>
        <label>1</label>
    </ligand>
</feature>
<feature type="active site" description="Proton acceptor" evidence="6">
    <location>
        <position position="314"/>
    </location>
</feature>
<sequence length="684" mass="75903">MSGFRITTWNVNGIRNPFGYQPWREQRTFQSMFDILESDIVIMQETKIQRKDLQDDMVLVAGWDVFFSLPKYKKGYSGVAIYTRNATCAPIRAEEGITGVLCPPKSATSFRDLPLDQQIGGYPRPGQLSGAIDDSSLDAEGRCVILEFPAFVLLGVYSPATRDESRDLFRTSFFEALDVRIRNLVSMGKEVVLTGDLNVIRSEMDSTNVLESLRKENMTLEEWISRPTRRVFNQLVHEGSVIGQRDEERQRPVLWDLCRIFHPTRLGMNTCWDTKRNTRPANNGSRIDYVLCSDGIKDCFTTADIQEGLMGSDHCPVFATMADRVSFNGFNDTALLDVMNPPGVFCEGKRVRDLSQKDLLPLSAKLIPEFDRRQSIRDMFHKRKTVSQLGSPVRQAGTGTSETGFNAVSCNTNNNPDWNRSTLSPLGAFSSNGLSGNAQPTHLQKLQKRPSESVDSISRPAKRSKSGAGISITKQKPKSGQQKTLKGFFKPVSSITGPQATPLSLQEPQTDNMARCTTANSTSSSSTNRIPAEPIPSEVATSRPSQRSQNNGPTGVPNSPERVFDPIDAKESWSKLLGKRVVPRCEHDEPCISLVTKKPGVNCGMLDRLQGRLPHSLFFGRSASSPIASVHLTDDTEPTPHISCVLVANFGQRTFILHMPTPARSIWGEGNGIRVALRDVYLEQ</sequence>
<dbReference type="FunFam" id="3.60.10.10:FF:000079">
    <property type="entry name" value="DNA-(apurinic or apyrimidinic site) lyase"/>
    <property type="match status" value="1"/>
</dbReference>
<feature type="active site" description="Proton donor/acceptor" evidence="6">
    <location>
        <position position="196"/>
    </location>
</feature>
<keyword evidence="3 7" id="KW-0479">Metal-binding</keyword>
<feature type="region of interest" description="Disordered" evidence="9">
    <location>
        <begin position="515"/>
        <end position="564"/>
    </location>
</feature>
<feature type="site" description="Transition state stabilizer" evidence="8">
    <location>
        <position position="198"/>
    </location>
</feature>
<feature type="compositionally biased region" description="Polar residues" evidence="9">
    <location>
        <begin position="397"/>
        <end position="444"/>
    </location>
</feature>
<dbReference type="GO" id="GO:0046872">
    <property type="term" value="F:metal ion binding"/>
    <property type="evidence" value="ECO:0007669"/>
    <property type="project" value="UniProtKB-KW"/>
</dbReference>
<dbReference type="PROSITE" id="PS51435">
    <property type="entry name" value="AP_NUCLEASE_F1_4"/>
    <property type="match status" value="1"/>
</dbReference>
<evidence type="ECO:0000256" key="2">
    <source>
        <dbReference type="ARBA" id="ARBA00007092"/>
    </source>
</evidence>
<proteinExistence type="inferred from homology"/>
<evidence type="ECO:0000259" key="10">
    <source>
        <dbReference type="Pfam" id="PF03372"/>
    </source>
</evidence>
<comment type="caution">
    <text evidence="11">The sequence shown here is derived from an EMBL/GenBank/DDBJ whole genome shotgun (WGS) entry which is preliminary data.</text>
</comment>
<feature type="binding site" evidence="7">
    <location>
        <position position="10"/>
    </location>
    <ligand>
        <name>Mg(2+)</name>
        <dbReference type="ChEBI" id="CHEBI:18420"/>
        <label>1</label>
    </ligand>
</feature>
<reference evidence="11 12" key="1">
    <citation type="journal article" date="2020" name="bioRxiv">
        <title>Whole genome comparisons of ergot fungi reveals the divergence and evolution of species within the genus Claviceps are the result of varying mechanisms driving genome evolution and host range expansion.</title>
        <authorList>
            <person name="Wyka S.A."/>
            <person name="Mondo S.J."/>
            <person name="Liu M."/>
            <person name="Dettman J."/>
            <person name="Nalam V."/>
            <person name="Broders K.D."/>
        </authorList>
    </citation>
    <scope>NUCLEOTIDE SEQUENCE [LARGE SCALE GENOMIC DNA]</scope>
    <source>
        <strain evidence="11 12">CCC 1485</strain>
    </source>
</reference>